<keyword evidence="8" id="KW-0539">Nucleus</keyword>
<keyword evidence="7" id="KW-0804">Transcription</keyword>
<keyword evidence="10" id="KW-1185">Reference proteome</keyword>
<evidence type="ECO:0000256" key="3">
    <source>
        <dbReference type="ARBA" id="ARBA00022723"/>
    </source>
</evidence>
<proteinExistence type="inferred from homology"/>
<gene>
    <name evidence="9" type="ORF">DACRYDRAFT_113496</name>
</gene>
<evidence type="ECO:0000256" key="8">
    <source>
        <dbReference type="ARBA" id="ARBA00023242"/>
    </source>
</evidence>
<dbReference type="PANTHER" id="PTHR11618:SF4">
    <property type="entry name" value="TRANSCRIPTION FACTOR IIIB 90 KDA SUBUNIT"/>
    <property type="match status" value="1"/>
</dbReference>
<dbReference type="STRING" id="1858805.M5GAH0"/>
<dbReference type="HOGENOM" id="CLU_545143_0_0_1"/>
<keyword evidence="5" id="KW-0862">Zinc</keyword>
<comment type="similarity">
    <text evidence="2">Belongs to the TFIIB family.</text>
</comment>
<dbReference type="AlphaFoldDB" id="M5GAH0"/>
<dbReference type="EMBL" id="JH795856">
    <property type="protein sequence ID" value="EJU05350.1"/>
    <property type="molecule type" value="Genomic_DNA"/>
</dbReference>
<dbReference type="GeneID" id="63684701"/>
<dbReference type="OrthoDB" id="2527864at2759"/>
<evidence type="ECO:0000256" key="5">
    <source>
        <dbReference type="ARBA" id="ARBA00022833"/>
    </source>
</evidence>
<dbReference type="CDD" id="cd00043">
    <property type="entry name" value="CYCLIN_SF"/>
    <property type="match status" value="1"/>
</dbReference>
<evidence type="ECO:0000256" key="7">
    <source>
        <dbReference type="ARBA" id="ARBA00023163"/>
    </source>
</evidence>
<keyword evidence="4" id="KW-0863">Zinc-finger</keyword>
<dbReference type="RefSeq" id="XP_040632244.1">
    <property type="nucleotide sequence ID" value="XM_040769639.1"/>
</dbReference>
<evidence type="ECO:0000256" key="6">
    <source>
        <dbReference type="ARBA" id="ARBA00023015"/>
    </source>
</evidence>
<accession>M5GAH0</accession>
<name>M5GAH0_DACPD</name>
<keyword evidence="6" id="KW-0805">Transcription regulation</keyword>
<dbReference type="GO" id="GO:0008270">
    <property type="term" value="F:zinc ion binding"/>
    <property type="evidence" value="ECO:0007669"/>
    <property type="project" value="UniProtKB-KW"/>
</dbReference>
<keyword evidence="3" id="KW-0479">Metal-binding</keyword>
<dbReference type="GO" id="GO:0000995">
    <property type="term" value="F:RNA polymerase III general transcription initiation factor activity"/>
    <property type="evidence" value="ECO:0007669"/>
    <property type="project" value="TreeGrafter"/>
</dbReference>
<evidence type="ECO:0000256" key="1">
    <source>
        <dbReference type="ARBA" id="ARBA00004123"/>
    </source>
</evidence>
<dbReference type="GO" id="GO:0070897">
    <property type="term" value="P:transcription preinitiation complex assembly"/>
    <property type="evidence" value="ECO:0007669"/>
    <property type="project" value="InterPro"/>
</dbReference>
<sequence length="500" mass="55480">MICSHCGVLCDPTQIIIDNESSSHGFGQHYGLEFAGRALMRADGASRQGFQTEEVRRDMIKATRHKLIRDLLFALNRRSDSLSYRAEHLFDTVHKRAHFAWGSTRAEDVAACCVSIVLREATLPESLRELAILTSRPLPRLARVYRKVKHLLGLQLSLTDPHLHFPTLISHIRTTLDVRLLPSLPATTTDLILSAPQECILEWARRLLNIATDNGLVHGRHVGAVACAVVLLAFEAEAEIRLQGLEVLAGLLGSRLGKRASTVLKRYSEIVKLLSFIKTQLQHRHPEAFLSLSNGIASTSRMRWLKDVLILIGEASGSELDAGRWPILPYLGHKRNNISDSVSLAYDEPHIGEDDVECDYWCQDCEDDGDTSLDSPRSNNMVPVQHITEGSNHMSSARPAYIRTSRLRQTKPKLEALVIRAATTFLAPMRGIPDPEGACATRRLLLQSDAPLADVGNVLLSGTRLSRLAAERGGQHLVQDDELFCEGELESYLQKPSVAE</sequence>
<evidence type="ECO:0000313" key="9">
    <source>
        <dbReference type="EMBL" id="EJU05350.1"/>
    </source>
</evidence>
<evidence type="ECO:0000256" key="2">
    <source>
        <dbReference type="ARBA" id="ARBA00010857"/>
    </source>
</evidence>
<dbReference type="GO" id="GO:0005634">
    <property type="term" value="C:nucleus"/>
    <property type="evidence" value="ECO:0007669"/>
    <property type="project" value="UniProtKB-SubCell"/>
</dbReference>
<dbReference type="GO" id="GO:0000126">
    <property type="term" value="C:transcription factor TFIIIB complex"/>
    <property type="evidence" value="ECO:0007669"/>
    <property type="project" value="TreeGrafter"/>
</dbReference>
<reference evidence="9 10" key="1">
    <citation type="journal article" date="2012" name="Science">
        <title>The Paleozoic origin of enzymatic lignin decomposition reconstructed from 31 fungal genomes.</title>
        <authorList>
            <person name="Floudas D."/>
            <person name="Binder M."/>
            <person name="Riley R."/>
            <person name="Barry K."/>
            <person name="Blanchette R.A."/>
            <person name="Henrissat B."/>
            <person name="Martinez A.T."/>
            <person name="Otillar R."/>
            <person name="Spatafora J.W."/>
            <person name="Yadav J.S."/>
            <person name="Aerts A."/>
            <person name="Benoit I."/>
            <person name="Boyd A."/>
            <person name="Carlson A."/>
            <person name="Copeland A."/>
            <person name="Coutinho P.M."/>
            <person name="de Vries R.P."/>
            <person name="Ferreira P."/>
            <person name="Findley K."/>
            <person name="Foster B."/>
            <person name="Gaskell J."/>
            <person name="Glotzer D."/>
            <person name="Gorecki P."/>
            <person name="Heitman J."/>
            <person name="Hesse C."/>
            <person name="Hori C."/>
            <person name="Igarashi K."/>
            <person name="Jurgens J.A."/>
            <person name="Kallen N."/>
            <person name="Kersten P."/>
            <person name="Kohler A."/>
            <person name="Kuees U."/>
            <person name="Kumar T.K.A."/>
            <person name="Kuo A."/>
            <person name="LaButti K."/>
            <person name="Larrondo L.F."/>
            <person name="Lindquist E."/>
            <person name="Ling A."/>
            <person name="Lombard V."/>
            <person name="Lucas S."/>
            <person name="Lundell T."/>
            <person name="Martin R."/>
            <person name="McLaughlin D.J."/>
            <person name="Morgenstern I."/>
            <person name="Morin E."/>
            <person name="Murat C."/>
            <person name="Nagy L.G."/>
            <person name="Nolan M."/>
            <person name="Ohm R.A."/>
            <person name="Patyshakuliyeva A."/>
            <person name="Rokas A."/>
            <person name="Ruiz-Duenas F.J."/>
            <person name="Sabat G."/>
            <person name="Salamov A."/>
            <person name="Samejima M."/>
            <person name="Schmutz J."/>
            <person name="Slot J.C."/>
            <person name="St John F."/>
            <person name="Stenlid J."/>
            <person name="Sun H."/>
            <person name="Sun S."/>
            <person name="Syed K."/>
            <person name="Tsang A."/>
            <person name="Wiebenga A."/>
            <person name="Young D."/>
            <person name="Pisabarro A."/>
            <person name="Eastwood D.C."/>
            <person name="Martin F."/>
            <person name="Cullen D."/>
            <person name="Grigoriev I.V."/>
            <person name="Hibbett D.S."/>
        </authorList>
    </citation>
    <scope>NUCLEOTIDE SEQUENCE [LARGE SCALE GENOMIC DNA]</scope>
    <source>
        <strain evidence="9 10">DJM-731 SS1</strain>
    </source>
</reference>
<organism evidence="9 10">
    <name type="scientific">Dacryopinax primogenitus (strain DJM 731)</name>
    <name type="common">Brown rot fungus</name>
    <dbReference type="NCBI Taxonomy" id="1858805"/>
    <lineage>
        <taxon>Eukaryota</taxon>
        <taxon>Fungi</taxon>
        <taxon>Dikarya</taxon>
        <taxon>Basidiomycota</taxon>
        <taxon>Agaricomycotina</taxon>
        <taxon>Dacrymycetes</taxon>
        <taxon>Dacrymycetales</taxon>
        <taxon>Dacrymycetaceae</taxon>
        <taxon>Dacryopinax</taxon>
    </lineage>
</organism>
<dbReference type="Proteomes" id="UP000030653">
    <property type="component" value="Unassembled WGS sequence"/>
</dbReference>
<comment type="subcellular location">
    <subcellularLocation>
        <location evidence="1">Nucleus</location>
    </subcellularLocation>
</comment>
<evidence type="ECO:0000313" key="10">
    <source>
        <dbReference type="Proteomes" id="UP000030653"/>
    </source>
</evidence>
<dbReference type="InterPro" id="IPR000812">
    <property type="entry name" value="TFIIB"/>
</dbReference>
<dbReference type="PANTHER" id="PTHR11618">
    <property type="entry name" value="TRANSCRIPTION INITIATION FACTOR IIB-RELATED"/>
    <property type="match status" value="1"/>
</dbReference>
<protein>
    <submittedName>
        <fullName evidence="9">Uncharacterized protein</fullName>
    </submittedName>
</protein>
<dbReference type="GO" id="GO:0097550">
    <property type="term" value="C:transcription preinitiation complex"/>
    <property type="evidence" value="ECO:0007669"/>
    <property type="project" value="TreeGrafter"/>
</dbReference>
<dbReference type="Gene3D" id="1.10.472.10">
    <property type="entry name" value="Cyclin-like"/>
    <property type="match status" value="1"/>
</dbReference>
<evidence type="ECO:0000256" key="4">
    <source>
        <dbReference type="ARBA" id="ARBA00022771"/>
    </source>
</evidence>
<dbReference type="GO" id="GO:0001006">
    <property type="term" value="F:RNA polymerase III type 3 promoter sequence-specific DNA binding"/>
    <property type="evidence" value="ECO:0007669"/>
    <property type="project" value="TreeGrafter"/>
</dbReference>